<dbReference type="PANTHER" id="PTHR31691:SF1">
    <property type="entry name" value="ROTATIN"/>
    <property type="match status" value="1"/>
</dbReference>
<accession>A0ABM5JPS6</accession>
<dbReference type="Pfam" id="PF14726">
    <property type="entry name" value="RTTN_N"/>
    <property type="match status" value="1"/>
</dbReference>
<feature type="domain" description="Rotatin N-terminal" evidence="1">
    <location>
        <begin position="20"/>
        <end position="110"/>
    </location>
</feature>
<dbReference type="Proteomes" id="UP001652700">
    <property type="component" value="Unplaced"/>
</dbReference>
<dbReference type="PANTHER" id="PTHR31691">
    <property type="entry name" value="ROTATIN"/>
    <property type="match status" value="1"/>
</dbReference>
<dbReference type="Gene3D" id="1.25.10.10">
    <property type="entry name" value="Leucine-rich Repeat Variant"/>
    <property type="match status" value="1"/>
</dbReference>
<dbReference type="SUPFAM" id="SSF48371">
    <property type="entry name" value="ARM repeat"/>
    <property type="match status" value="1"/>
</dbReference>
<dbReference type="InterPro" id="IPR030791">
    <property type="entry name" value="Rotatin"/>
</dbReference>
<dbReference type="RefSeq" id="XP_050499940.1">
    <property type="nucleotide sequence ID" value="XM_050643983.1"/>
</dbReference>
<reference evidence="2" key="1">
    <citation type="submission" date="2025-05" db="UniProtKB">
        <authorList>
            <consortium name="EnsemblMetazoa"/>
        </authorList>
    </citation>
    <scope>IDENTIFICATION</scope>
</reference>
<dbReference type="InterPro" id="IPR029249">
    <property type="entry name" value="Rotatin_N"/>
</dbReference>
<dbReference type="GeneID" id="114327520"/>
<evidence type="ECO:0000313" key="2">
    <source>
        <dbReference type="EnsemblMetazoa" id="XP_050499940.1"/>
    </source>
</evidence>
<proteinExistence type="predicted"/>
<evidence type="ECO:0000259" key="1">
    <source>
        <dbReference type="Pfam" id="PF14726"/>
    </source>
</evidence>
<keyword evidence="3" id="KW-1185">Reference proteome</keyword>
<dbReference type="InterPro" id="IPR011989">
    <property type="entry name" value="ARM-like"/>
</dbReference>
<dbReference type="EnsemblMetazoa" id="XM_050643983.1">
    <property type="protein sequence ID" value="XP_050499940.1"/>
    <property type="gene ID" value="LOC114327520"/>
</dbReference>
<name>A0ABM5JPS6_DIAVI</name>
<evidence type="ECO:0000313" key="3">
    <source>
        <dbReference type="Proteomes" id="UP001652700"/>
    </source>
</evidence>
<organism evidence="2 3">
    <name type="scientific">Diabrotica virgifera virgifera</name>
    <name type="common">western corn rootworm</name>
    <dbReference type="NCBI Taxonomy" id="50390"/>
    <lineage>
        <taxon>Eukaryota</taxon>
        <taxon>Metazoa</taxon>
        <taxon>Ecdysozoa</taxon>
        <taxon>Arthropoda</taxon>
        <taxon>Hexapoda</taxon>
        <taxon>Insecta</taxon>
        <taxon>Pterygota</taxon>
        <taxon>Neoptera</taxon>
        <taxon>Endopterygota</taxon>
        <taxon>Coleoptera</taxon>
        <taxon>Polyphaga</taxon>
        <taxon>Cucujiformia</taxon>
        <taxon>Chrysomeloidea</taxon>
        <taxon>Chrysomelidae</taxon>
        <taxon>Galerucinae</taxon>
        <taxon>Diabroticina</taxon>
        <taxon>Diabroticites</taxon>
        <taxon>Diabrotica</taxon>
    </lineage>
</organism>
<dbReference type="InterPro" id="IPR016024">
    <property type="entry name" value="ARM-type_fold"/>
</dbReference>
<protein>
    <recommendedName>
        <fullName evidence="1">Rotatin N-terminal domain-containing protein</fullName>
    </recommendedName>
</protein>
<sequence length="2185" mass="248731">MGDKFINSNHIEKLGHKIQEIRERALKNIISKLDNGVVFDNDLARCKELLNKLLKWFLLEPSSQEETVLVLLKRILESEHGKVLIDHIGKEAILNELQQINTYLEPKFTPLLKEIISLVNSFDDHVVPPLECDIPLSYRSTTSAENDGLTANLGTTATAQEGFLHKESSAEQQTAAGKITESSLTTPYDDRTYRIKDNLDCEAVVLPNIYFEWQPLIESDRHVLNSVESSLLNPPQPSSLLHSCEFFRDVLLHDFPAEIFLQRPRIILEFFSLLNCGSSRITNSVLSCLCDLTTELQVRINHYNDVSLQNFKLKNTIQLDYVSTNRSQSATNRGLDGNEPEIRTKFERPEEIAELQKHQVSTVKYCLFCIDSVFKYLCVKPEITKSTRHRINQVAIKFCLILLEKILELLAMCIEKNIWNNSPNETSVRILRDLNEIFVKYGTSLEHFRIESVSSEKNLQYRVIYLYLLHNTTNLLQALVPYSNCASVLPRNLRSALSNSLLDVTFSRLYTDVHNKIFTYVQNFSVANEKEHLRKYEDVKKVCQGMTATVKFLKEYKNLSYAENIRLASDALASIEFHKDLDFVKVFVDICSEGFSQMADDPLTISLVQDIILSLLNHAMIDIRLETYRLCHKTVVTYIGPKLNDTTGIIGSQVLFLLNSKILVEITCFGLNSDNLEIRKYSEEILTYILKCKLIVSESIWNKVIQALIPSLPIITSQITNKSTLGKSLIYLVDPDVAKESLLPIISMIKCNVEILFLDDSLWREEAFSRICWLLSSQDNVRELLPGFNTLYDTSLTGICKIKNMVDVNKIRRTEHFYQPSSLYQVLEVLNSTNIEPVIKRSALNQISVMLEDPLLHQIFLDSSGLSLLLNVMKSALTEKDYSDYPDSIIPAMSVLKNICFYNASVREELSNNVEIFYYTLRGLLLFFTEERFKQDAIIVIFLLVFKDFIRGSPSRANFSLPEILISKINLPFTCHSHWTISEYTNNSLRDSITSDRWCLSSIQIQWNAEVFGGFDKLIHWDEINYENHSMYNFVDILKLNDYDLQCIKNSSIDHCVKHYLKSIQNATSHDVVLESIDNLTLYVCLHQLACEFNENYNKETFKKHQWENTFLRFLKVLPSSEHDTILLKKILQFLCILIPYYSSSDSTSWITNFLKKPDQCIFDIFNIDNTSDDDLKIVAQELLKVITLCVKQEQHYLDYCIPMKDSQSSWLHVIKIIAENLKNSGKQHFYNLAYLDSLLSCLVHLTANLGWSENNPNLYPTGPLPQMIVALCDLVKAFHSGKGPTAAVSVMGLSITRHVLLVLNHLLAEVKSSKIKGWETYFFDNIEDIPLYSFIALWASRDVILRAASVQLFAGFTSSPRAVIEIVHGFGNDTSSIWDLSLRVLNDYTEANTVRENAAEILANLTSHCTPLGSDKSCDNTNFALKKSSSLTLMNLIDEHNFYNNFEIILNDLFTTNIPYRKFRNLEKIKLLKNGAESEKSWTSSSDSDINSLVTTTPSLVKTVCNFLHNLLAIDAVAVSQTVQEKGIAKLIFRALCNPNMSITNTRELSLYVDILDMNATICSVLTRLSSNNISCLGTILHTKDCLNLLISLLNPRLYHMDFPQLVYLRNRLWTSVFNLLSTLVEYGGESEGNLTNRSVEVVNTFSGTITELGNEPFFEAICESISNLGSHDLQNSALNMLTGVLRVEAYRNFEYSLLVTEKKVEPSIQSLLDSVRTSRTVLISNNGSARLPKNSKKLTQDHKLNLLEEVYYEKVIAKPQIDLNDQIEVSIIENDGQSLMSGAEICKILLYLYDICNLENTEVFIKKKSIVTKALSTLLCVSKEAKQFALECSMVGVIVKKLRDHHIRLGLESVECLRRIADKKRLCPLLKELDDLICLLTNFMVDCEPVKLDAASLNLADVVHKLWVWFLVENSMLIDVLKMICTYTTNCELACQTLPLTSPVAGSGPRKSPGTISLLHAIIALITREMDQISKTHDRSALEISFNILHNSCQSLECRVLISKSNIFQSISRLHPAITKRQKPWEFVELIWLEFLQTYTIHPEGQAAVAKIPDVLELIMTLTNSSKMKNRLMASMVLRNVAFYQPNKSRLLSSADFLNIVQSKLTTGSDEEKNIIVVIIWALAANSQKAKIVLKSIHLDDKLQNVLKHCQLLKSKESCLSTEDVDRMQYVLQMLRDTNDKIK</sequence>